<protein>
    <recommendedName>
        <fullName evidence="1">2EXR domain-containing protein</fullName>
    </recommendedName>
</protein>
<evidence type="ECO:0000313" key="2">
    <source>
        <dbReference type="EMBL" id="KAF0322059.1"/>
    </source>
</evidence>
<gene>
    <name evidence="2" type="ORF">GQ607_010785</name>
</gene>
<evidence type="ECO:0000313" key="3">
    <source>
        <dbReference type="Proteomes" id="UP000434172"/>
    </source>
</evidence>
<evidence type="ECO:0000259" key="1">
    <source>
        <dbReference type="Pfam" id="PF20150"/>
    </source>
</evidence>
<dbReference type="Pfam" id="PF20150">
    <property type="entry name" value="2EXR"/>
    <property type="match status" value="1"/>
</dbReference>
<name>A0A8H3ZJH8_9PEZI</name>
<dbReference type="AlphaFoldDB" id="A0A8H3ZJH8"/>
<dbReference type="EMBL" id="WOWK01000065">
    <property type="protein sequence ID" value="KAF0322059.1"/>
    <property type="molecule type" value="Genomic_DNA"/>
</dbReference>
<dbReference type="Proteomes" id="UP000434172">
    <property type="component" value="Unassembled WGS sequence"/>
</dbReference>
<organism evidence="2 3">
    <name type="scientific">Colletotrichum asianum</name>
    <dbReference type="NCBI Taxonomy" id="702518"/>
    <lineage>
        <taxon>Eukaryota</taxon>
        <taxon>Fungi</taxon>
        <taxon>Dikarya</taxon>
        <taxon>Ascomycota</taxon>
        <taxon>Pezizomycotina</taxon>
        <taxon>Sordariomycetes</taxon>
        <taxon>Hypocreomycetidae</taxon>
        <taxon>Glomerellales</taxon>
        <taxon>Glomerellaceae</taxon>
        <taxon>Colletotrichum</taxon>
        <taxon>Colletotrichum gloeosporioides species complex</taxon>
    </lineage>
</organism>
<dbReference type="OrthoDB" id="3596450at2759"/>
<keyword evidence="3" id="KW-1185">Reference proteome</keyword>
<dbReference type="InterPro" id="IPR045518">
    <property type="entry name" value="2EXR"/>
</dbReference>
<comment type="caution">
    <text evidence="2">The sequence shown here is derived from an EMBL/GenBank/DDBJ whole genome shotgun (WGS) entry which is preliminary data.</text>
</comment>
<proteinExistence type="predicted"/>
<accession>A0A8H3ZJH8</accession>
<sequence length="379" mass="44100">MATQTFHQFPMLPGEMRDQIWDLAVRPPGYRGVHIFTYIDENNYRDHRPTSNTFPRHLAKKMGVDRRFVGAPTPANDTSPHSWTAGNPSTYVVDGGLLTACKESHRAMCRRYNVGKWSKYVKACSKVTDPIQYSYLPEFAINMDEFPAMFSVESRGTPQCFMVLPCQDLVLLQVWDIIIDTEWVVERFLPFAPRLVGSSAVKHTALEFDSSLTIDGLREYALEWSRDFERSLVGASCDFPDDMDKATRRKYDRLVFAMKSWTSSPDTRLWLVDRRLRQKQTVLDLWNSYLAFDDIDEPSHERLIFEAGDSSYFGLPNHFAWEFCMYEDQTNETTKIWDFISELDEVAEEQLLRARDEHYIPGAHADFHSFWILVCKPKH</sequence>
<reference evidence="2 3" key="1">
    <citation type="submission" date="2019-12" db="EMBL/GenBank/DDBJ databases">
        <title>A genome sequence resource for the geographically widespread anthracnose pathogen Colletotrichum asianum.</title>
        <authorList>
            <person name="Meng Y."/>
        </authorList>
    </citation>
    <scope>NUCLEOTIDE SEQUENCE [LARGE SCALE GENOMIC DNA]</scope>
    <source>
        <strain evidence="2 3">ICMP 18580</strain>
    </source>
</reference>
<feature type="domain" description="2EXR" evidence="1">
    <location>
        <begin position="6"/>
        <end position="114"/>
    </location>
</feature>